<dbReference type="Pfam" id="PF14336">
    <property type="entry name" value="GLUCM-like_C"/>
    <property type="match status" value="1"/>
</dbReference>
<dbReference type="Gene3D" id="3.90.1640.20">
    <property type="entry name" value="TON_0340"/>
    <property type="match status" value="1"/>
</dbReference>
<dbReference type="Proteomes" id="UP000053467">
    <property type="component" value="Unassembled WGS sequence"/>
</dbReference>
<organism evidence="2 3">
    <name type="scientific">candidate division TA06 bacterium 34_109</name>
    <dbReference type="NCBI Taxonomy" id="1635277"/>
    <lineage>
        <taxon>Bacteria</taxon>
        <taxon>Bacteria division TA06</taxon>
    </lineage>
</organism>
<evidence type="ECO:0000259" key="1">
    <source>
        <dbReference type="Pfam" id="PF14336"/>
    </source>
</evidence>
<gene>
    <name evidence="2" type="ORF">XE03_1731</name>
</gene>
<dbReference type="PANTHER" id="PTHR32022:SF10">
    <property type="entry name" value="D-GLUTAMATE CYCLASE, MITOCHONDRIAL"/>
    <property type="match status" value="1"/>
</dbReference>
<accession>A0A101HZZ5</accession>
<dbReference type="PANTHER" id="PTHR32022">
    <property type="entry name" value="D-GLUTAMATE CYCLASE, MITOCHONDRIAL"/>
    <property type="match status" value="1"/>
</dbReference>
<reference evidence="3" key="1">
    <citation type="journal article" date="2015" name="MBio">
        <title>Genome-Resolved Metagenomic Analysis Reveals Roles for Candidate Phyla and Other Microbial Community Members in Biogeochemical Transformations in Oil Reservoirs.</title>
        <authorList>
            <person name="Hu P."/>
            <person name="Tom L."/>
            <person name="Singh A."/>
            <person name="Thomas B.C."/>
            <person name="Baker B.J."/>
            <person name="Piceno Y.M."/>
            <person name="Andersen G.L."/>
            <person name="Banfield J.F."/>
        </authorList>
    </citation>
    <scope>NUCLEOTIDE SEQUENCE [LARGE SCALE GENOMIC DNA]</scope>
</reference>
<evidence type="ECO:0000313" key="2">
    <source>
        <dbReference type="EMBL" id="KUK86093.1"/>
    </source>
</evidence>
<dbReference type="AlphaFoldDB" id="A0A101HZZ5"/>
<dbReference type="EMBL" id="LGGX01000029">
    <property type="protein sequence ID" value="KUK86093.1"/>
    <property type="molecule type" value="Genomic_DNA"/>
</dbReference>
<proteinExistence type="predicted"/>
<name>A0A101HZZ5_UNCT6</name>
<comment type="caution">
    <text evidence="2">The sequence shown here is derived from an EMBL/GenBank/DDBJ whole genome shotgun (WGS) entry which is preliminary data.</text>
</comment>
<evidence type="ECO:0000313" key="3">
    <source>
        <dbReference type="Proteomes" id="UP000053467"/>
    </source>
</evidence>
<dbReference type="InterPro" id="IPR025504">
    <property type="entry name" value="GLUCM_C"/>
</dbReference>
<sequence>MDSFFIDNEEKVVEIFDRIDHLVNLDIPGRGVIHLLFQFARRRVNKPLIFLASCRLNQILNKGDVVFIATGWPDRPEITPDIAETDGPPGAASLARAINKAYHAVPFIFIEDNLVPGMSTVVNAAGLKVLPPLQAIETPANHAPINSASVLSFPIEKDLSIKKSADFIKKFKPKAVITIEKGGMNEKEVIHTSRGADSSMYMAKIDYLVQEAIRNNITTIGIGDGGNEIGMGCIQEEIKKNLPFGDRCNCPCQAGIAPSTKTDFLITASISNWGAYGLAAGLSLLKNDIDIFHNSEIEKRVLQRAADAGFIDGINGYTEPGADGLPSRAHESFVEVLRELIIKGMKQLQIYQKKNS</sequence>
<feature type="domain" description="D-glutamate cyclase-like C-terminal" evidence="1">
    <location>
        <begin position="20"/>
        <end position="338"/>
    </location>
</feature>
<protein>
    <recommendedName>
        <fullName evidence="1">D-glutamate cyclase-like C-terminal domain-containing protein</fullName>
    </recommendedName>
</protein>
<dbReference type="PATRIC" id="fig|1635277.3.peg.1469"/>